<feature type="compositionally biased region" description="Polar residues" evidence="1">
    <location>
        <begin position="59"/>
        <end position="77"/>
    </location>
</feature>
<dbReference type="Gene3D" id="1.10.101.10">
    <property type="entry name" value="PGBD-like superfamily/PGBD"/>
    <property type="match status" value="1"/>
</dbReference>
<feature type="compositionally biased region" description="Basic and acidic residues" evidence="1">
    <location>
        <begin position="182"/>
        <end position="205"/>
    </location>
</feature>
<dbReference type="RefSeq" id="WP_369615001.1">
    <property type="nucleotide sequence ID" value="NZ_AP031573.1"/>
</dbReference>
<feature type="region of interest" description="Disordered" evidence="1">
    <location>
        <begin position="47"/>
        <end position="205"/>
    </location>
</feature>
<evidence type="ECO:0000259" key="3">
    <source>
        <dbReference type="Pfam" id="PF13699"/>
    </source>
</evidence>
<dbReference type="InterPro" id="IPR036365">
    <property type="entry name" value="PGBD-like_sf"/>
</dbReference>
<organism evidence="4">
    <name type="scientific">Flavobacterium sp. CFS9</name>
    <dbReference type="NCBI Taxonomy" id="3143118"/>
    <lineage>
        <taxon>Bacteria</taxon>
        <taxon>Pseudomonadati</taxon>
        <taxon>Bacteroidota</taxon>
        <taxon>Flavobacteriia</taxon>
        <taxon>Flavobacteriales</taxon>
        <taxon>Flavobacteriaceae</taxon>
        <taxon>Flavobacterium</taxon>
    </lineage>
</organism>
<evidence type="ECO:0008006" key="5">
    <source>
        <dbReference type="Google" id="ProtNLM"/>
    </source>
</evidence>
<sequence>MRTLENKKPIPQSSSSAFFGPKIQKKLKTGTVGDQFEVEADRVADKVVNNNSSGGSLLQSKENIQQKPIAETISSVQKKSDKKEEEKPVQKKSDKKEEEKPVQKKSNKKEEEKPVQKKSDKKEEEKPVQKKSDKKEEEKPVQKKCADCEKEEKVQSKEQKEEDKAVQKKEQNPDAEIENNELEGKLDHSKGGGNGLDKKTKKEMESGFGADFSNVKIHTDTNAVQMSQELGAQAFTNGNDVYFNKGKYNPDSREGKHLLAHELTHTIQQTGAKQKSATVQKSSIENHPEDLRAEKPENPQFKGNNPLEKTNDDEMLISKGQKGQYITALQEGLLETGQSLPKYGADGDFGNETRNAVIDFQSKNQLDVDGIVGPQTIGALDNKLVEQKGGKKGGCEDTVNFQKGPFLSEESAGFFSTAQCPKVTITIDATAQIVNFHNCATLEISIDHVSRTKRTIQINNAGKGHLTETFKLKHHDDIHKLFFTMPSDCKGMGDTFTVTGSIHRHS</sequence>
<dbReference type="AlphaFoldDB" id="A0AAT9H2Y7"/>
<feature type="domain" description="eCIS core" evidence="3">
    <location>
        <begin position="196"/>
        <end position="272"/>
    </location>
</feature>
<feature type="compositionally biased region" description="Basic and acidic residues" evidence="1">
    <location>
        <begin position="288"/>
        <end position="297"/>
    </location>
</feature>
<proteinExistence type="predicted"/>
<dbReference type="InterPro" id="IPR036366">
    <property type="entry name" value="PGBDSf"/>
</dbReference>
<dbReference type="Pfam" id="PF13699">
    <property type="entry name" value="eCIS_core"/>
    <property type="match status" value="1"/>
</dbReference>
<reference evidence="4" key="1">
    <citation type="submission" date="2024-05" db="EMBL/GenBank/DDBJ databases">
        <title>Whole-Genome Sequence of CFS9, a Potential Fish Probiotic Isolated from the Body Surface of Silurus asotus.</title>
        <authorList>
            <person name="Kojima M."/>
            <person name="Tobioka K."/>
            <person name="Yokota K."/>
            <person name="Nakatani H."/>
            <person name="Hori K."/>
            <person name="Tamaru Y."/>
            <person name="Okazaki F."/>
        </authorList>
    </citation>
    <scope>NUCLEOTIDE SEQUENCE</scope>
    <source>
        <strain evidence="4">CFS9</strain>
    </source>
</reference>
<dbReference type="Pfam" id="PF01471">
    <property type="entry name" value="PG_binding_1"/>
    <property type="match status" value="1"/>
</dbReference>
<dbReference type="SUPFAM" id="SSF47090">
    <property type="entry name" value="PGBD-like"/>
    <property type="match status" value="1"/>
</dbReference>
<accession>A0AAT9H2Y7</accession>
<feature type="compositionally biased region" description="Low complexity" evidence="1">
    <location>
        <begin position="47"/>
        <end position="58"/>
    </location>
</feature>
<feature type="domain" description="Peptidoglycan binding-like" evidence="2">
    <location>
        <begin position="323"/>
        <end position="380"/>
    </location>
</feature>
<feature type="region of interest" description="Disordered" evidence="1">
    <location>
        <begin position="288"/>
        <end position="311"/>
    </location>
</feature>
<protein>
    <recommendedName>
        <fullName evidence="5">Peptidoglycan binding domain-containing protein</fullName>
    </recommendedName>
</protein>
<feature type="region of interest" description="Disordered" evidence="1">
    <location>
        <begin position="1"/>
        <end position="21"/>
    </location>
</feature>
<evidence type="ECO:0000259" key="2">
    <source>
        <dbReference type="Pfam" id="PF01471"/>
    </source>
</evidence>
<feature type="compositionally biased region" description="Basic and acidic residues" evidence="1">
    <location>
        <begin position="78"/>
        <end position="172"/>
    </location>
</feature>
<name>A0AAT9H2Y7_9FLAO</name>
<dbReference type="EMBL" id="AP031573">
    <property type="protein sequence ID" value="BFM43833.1"/>
    <property type="molecule type" value="Genomic_DNA"/>
</dbReference>
<gene>
    <name evidence="4" type="ORF">CFS9_24740</name>
</gene>
<dbReference type="InterPro" id="IPR025295">
    <property type="entry name" value="eCIS_core_dom"/>
</dbReference>
<evidence type="ECO:0000313" key="4">
    <source>
        <dbReference type="EMBL" id="BFM43833.1"/>
    </source>
</evidence>
<dbReference type="InterPro" id="IPR002477">
    <property type="entry name" value="Peptidoglycan-bd-like"/>
</dbReference>
<evidence type="ECO:0000256" key="1">
    <source>
        <dbReference type="SAM" id="MobiDB-lite"/>
    </source>
</evidence>